<feature type="region of interest" description="Disordered" evidence="1">
    <location>
        <begin position="378"/>
        <end position="401"/>
    </location>
</feature>
<keyword evidence="5" id="KW-1185">Reference proteome</keyword>
<evidence type="ECO:0000256" key="1">
    <source>
        <dbReference type="SAM" id="MobiDB-lite"/>
    </source>
</evidence>
<dbReference type="PANTHER" id="PTHR13500:SF0">
    <property type="entry name" value="NUCLEOLAR PRE-RIBOSOMAL-ASSOCIATED PROTEIN 1"/>
    <property type="match status" value="1"/>
</dbReference>
<dbReference type="GO" id="GO:0000466">
    <property type="term" value="P:maturation of 5.8S rRNA from tricistronic rRNA transcript (SSU-rRNA, 5.8S rRNA, LSU-rRNA)"/>
    <property type="evidence" value="ECO:0007669"/>
    <property type="project" value="TreeGrafter"/>
</dbReference>
<protein>
    <submittedName>
        <fullName evidence="4">Uncharacterized protein</fullName>
    </submittedName>
</protein>
<dbReference type="Pfam" id="PF11707">
    <property type="entry name" value="Npa1"/>
    <property type="match status" value="1"/>
</dbReference>
<feature type="domain" description="URB1 C-terminal" evidence="3">
    <location>
        <begin position="1952"/>
        <end position="2132"/>
    </location>
</feature>
<gene>
    <name evidence="4" type="ORF">H4R18_000407</name>
</gene>
<evidence type="ECO:0000259" key="3">
    <source>
        <dbReference type="Pfam" id="PF16201"/>
    </source>
</evidence>
<proteinExistence type="predicted"/>
<organism evidence="4 5">
    <name type="scientific">Coemansia javaensis</name>
    <dbReference type="NCBI Taxonomy" id="2761396"/>
    <lineage>
        <taxon>Eukaryota</taxon>
        <taxon>Fungi</taxon>
        <taxon>Fungi incertae sedis</taxon>
        <taxon>Zoopagomycota</taxon>
        <taxon>Kickxellomycotina</taxon>
        <taxon>Kickxellomycetes</taxon>
        <taxon>Kickxellales</taxon>
        <taxon>Kickxellaceae</taxon>
        <taxon>Coemansia</taxon>
    </lineage>
</organism>
<dbReference type="PANTHER" id="PTHR13500">
    <property type="entry name" value="NUCLEOLAR PRERIBOSOMAL-ASSOCIATED PROTEIN 1"/>
    <property type="match status" value="1"/>
</dbReference>
<accession>A0A9W8HNU8</accession>
<evidence type="ECO:0000313" key="4">
    <source>
        <dbReference type="EMBL" id="KAJ2785716.1"/>
    </source>
</evidence>
<feature type="compositionally biased region" description="Basic and acidic residues" evidence="1">
    <location>
        <begin position="1"/>
        <end position="21"/>
    </location>
</feature>
<feature type="region of interest" description="Disordered" evidence="1">
    <location>
        <begin position="1574"/>
        <end position="1594"/>
    </location>
</feature>
<evidence type="ECO:0000313" key="5">
    <source>
        <dbReference type="Proteomes" id="UP001140217"/>
    </source>
</evidence>
<comment type="caution">
    <text evidence="4">The sequence shown here is derived from an EMBL/GenBank/DDBJ whole genome shotgun (WGS) entry which is preliminary data.</text>
</comment>
<feature type="compositionally biased region" description="Low complexity" evidence="1">
    <location>
        <begin position="381"/>
        <end position="394"/>
    </location>
</feature>
<feature type="region of interest" description="Disordered" evidence="1">
    <location>
        <begin position="1"/>
        <end position="35"/>
    </location>
</feature>
<dbReference type="InterPro" id="IPR032436">
    <property type="entry name" value="URB1_C"/>
</dbReference>
<dbReference type="InterPro" id="IPR021714">
    <property type="entry name" value="URB1_N"/>
</dbReference>
<dbReference type="Pfam" id="PF16201">
    <property type="entry name" value="NopRA1"/>
    <property type="match status" value="1"/>
</dbReference>
<feature type="compositionally biased region" description="Low complexity" evidence="1">
    <location>
        <begin position="1580"/>
        <end position="1594"/>
    </location>
</feature>
<dbReference type="InterPro" id="IPR039844">
    <property type="entry name" value="URB1"/>
</dbReference>
<reference evidence="4" key="1">
    <citation type="submission" date="2022-07" db="EMBL/GenBank/DDBJ databases">
        <title>Phylogenomic reconstructions and comparative analyses of Kickxellomycotina fungi.</title>
        <authorList>
            <person name="Reynolds N.K."/>
            <person name="Stajich J.E."/>
            <person name="Barry K."/>
            <person name="Grigoriev I.V."/>
            <person name="Crous P."/>
            <person name="Smith M.E."/>
        </authorList>
    </citation>
    <scope>NUCLEOTIDE SEQUENCE</scope>
    <source>
        <strain evidence="4">NBRC 105414</strain>
    </source>
</reference>
<sequence length="2422" mass="256181">MGKKGEPKDGKRRRVQDEPADRPAGGAGGHQADAQISFRSAEEIRRALKTTNTDLLIQGITHLREHLKACNRAVDERTAAEARAVREACRRVVYEWADESNGFEDVAAAWQQSLKHGMQRLEVLIPGTVGRLLETLDTPATLAHGRRLVRLVVDGFMKAVHRAFGTPRSALCASTLQLLCQMVAYGRGEHADEVRSAFDWTMKGLDDLPAIRSTVVGFSIRRLWIRFVLGFFAAERCQTSAELLRTRRLISGLFRGAEKDSYQELHALLSSVYAHIVLNGAIPRADKRRVFGVQLMGALAKAARNAAPVVPQDVGVAVPARFAPAAVVESGEGEEENEDEAPLTSDSVAALVVRFFRGMMTHPGHGICYRQYGLYPPPHRQQQQQQNQQGQESQHAAAAEDMHDVATFSKAAASAEMRDVSNSMILRILVACINPQGSRRMAELAVDIMRASPELIAPFWRNYRCALEPQLTLRFLGSSAFAIKVMALPLPVPAPAATVPVAVPRLNTLIEHVAPFALGRAALGRGLQMRAAPLVRYRTLLLVDMALRKLGDARAWIRAQGSDGGGGSGEWPRLERRLVAAVRQRMPEWKLVALVHHDLGAGEAAAAADSEGLREAECQRTVVGNVLMRVMSGYQAHFAELVQESHFEFGRLVAGVRLADVVAAGGRNAQRLRNPVAASTLLHLLRGLAAAPPASVGWLARVRAADDAADADAAQHQNQNQNQNQHTCLGVVLMVALFAAQPELRRAARRAAVCALRATGLFDHDARAAEAACWLGALAALASPGAPRAARLSFIPAGRLALGRGLVAFLEDAAAHAAKQPYRYADRVSAAAPAAWEPGALPFSPLLAAVAEAAVLKASAGNGALAARLRGAPRARIAREMQTNAAFAYVREVACRIADARGPDAARCLGPFLADAARAVLAPRAARLDASKAAAAAERQHYSAVEAAFADAFEDARMYVATLCALDSSRPTPARPAAADPELPRAVARRLKQALPSVCADVEARLAAFIAQLAQAVHDADAAECTRPVALVTRWLLAQAKRTAAPAARQAAFVVAITWIAQYDRVCLPGQSLWDCPLFAELAPEIMQIDDLAFLEALWRHFIMSRDPAALVVGSSPGVRRLLAHVMLAHRGSPLFCSLAAWLVASVARARDRQGRAAAFVCALIGRHAESMQAPASSASASASARLALESYAATLTRERPCADPGQRQVLEFGAATLARKSAEAWVPLPDAARIWAPLVARAAAAASAAVRSSAAHAASALAPVRLVSAMLPDDVRAGLVRDLGAAAQAHMPTDGLCAIACTALALIGDMSDAALERERGIREIGSALSARIVLLWSESLGSSSDARACAALEDAAKQATMTMTMGAALPRRLGEDATDIRRRIALVRARLPQLGGHRLVDAAASTVAAIEHLWRNAETDGASATKRLILARIMALNLPAQRAACEWAARAAPEAGCHLSAARGRLLAWLLSAVAAECSAVDALGRVVWDDDAHSRMVRARCLALARELFGGPSAAVVGDLLLLGADEDALFLANAFVQGTEDIAAASRLSAAVAQQPLPVRASILRSRIVRSPAQPGQQQQQQQQQPDTAAAASDAVAELMRLARHAIPPLEEAMDPAAAADPLRQRAVSTLAAAAQHLQQTVAQRPLSDAAACVASVAGGIGGVLESMCRPFKLGADMPEAEVRRAAGCYPPAAFRLVSFAIQAAADICAINGLAPDAGHGWFAALKRLLGCRLYSARACAGELRNPMALAVLGLWRLSRPLLSRWSASLDDYFALDELESLAGAYGGSRSLADHAILQVLQEYESATRQSIQRVALVFGPAAASTYTKERVGRATYLIERDENAIGVVGEDTVAAALASIDPSRMHRTIVDFPIAEADMALAAGGGGGGSGSGPSSRLPDALAGSADLDAPERAQVYDPQFILPWTWAVVSAGQGVDLRRVIECNAAGVAVAALSSSSAPVRRLAYYILDVLVAKVSAARDFAGKRQCQLLLDSLRNGITGRTEVELPRVPFPLAVFAATTLRTMLRPEHSMFGALNRLLLKRPYLRAGGIPLLRGALQSSTAARAQRAHALVLASHSARAFSQCPVAFRRCDLVNLVLALPASALGDVQAGSAALAVLFHLTAAANAGVLAEHVSKGRFSLMAWIRAQVALETNSLRAAASQARSPATMQALAAAAVNLVALARIVVRAAANYPLAVLASGAQTYNRFWAVTSAAQPDAAGQSAAMHIFEQTLDSLAHAAAALGDDALDARTARLALVLARTCTDGARLLADIQRTCGCGESPALRSPRIAGSALALVRLAEPAVEREAAIQRAASAVHYDPCSVASVARAEYPSALFATEATMAEQQCAGAAGLLLLPLCYRAAVESLFSWVLAAPRAPAHLPDSIEIATRALAVGAPAASPVVAWMRECHGPAAN</sequence>
<dbReference type="OrthoDB" id="72892at2759"/>
<evidence type="ECO:0000259" key="2">
    <source>
        <dbReference type="Pfam" id="PF11707"/>
    </source>
</evidence>
<name>A0A9W8HNU8_9FUNG</name>
<dbReference type="EMBL" id="JANBUL010000008">
    <property type="protein sequence ID" value="KAJ2785716.1"/>
    <property type="molecule type" value="Genomic_DNA"/>
</dbReference>
<dbReference type="GO" id="GO:0000463">
    <property type="term" value="P:maturation of LSU-rRNA from tricistronic rRNA transcript (SSU-rRNA, 5.8S rRNA, LSU-rRNA)"/>
    <property type="evidence" value="ECO:0007669"/>
    <property type="project" value="TreeGrafter"/>
</dbReference>
<dbReference type="GO" id="GO:0005730">
    <property type="term" value="C:nucleolus"/>
    <property type="evidence" value="ECO:0007669"/>
    <property type="project" value="TreeGrafter"/>
</dbReference>
<feature type="domain" description="URB1 N-terminal" evidence="2">
    <location>
        <begin position="104"/>
        <end position="477"/>
    </location>
</feature>
<dbReference type="Proteomes" id="UP001140217">
    <property type="component" value="Unassembled WGS sequence"/>
</dbReference>